<dbReference type="Gene3D" id="2.10.25.10">
    <property type="entry name" value="Laminin"/>
    <property type="match status" value="1"/>
</dbReference>
<keyword evidence="2" id="KW-1185">Reference proteome</keyword>
<proteinExistence type="predicted"/>
<protein>
    <submittedName>
        <fullName evidence="1">Uncharacterized protein</fullName>
    </submittedName>
</protein>
<dbReference type="OrthoDB" id="6236007at2759"/>
<reference evidence="1" key="2">
    <citation type="submission" date="2020-05" db="UniProtKB">
        <authorList>
            <consortium name="EnsemblMetazoa"/>
        </authorList>
    </citation>
    <scope>IDENTIFICATION</scope>
    <source>
        <strain evidence="1">LVP_AGWG</strain>
    </source>
</reference>
<dbReference type="EnsemblMetazoa" id="AAEL027179-RA">
    <property type="protein sequence ID" value="AAEL027179-PA"/>
    <property type="gene ID" value="AAEL027179"/>
</dbReference>
<dbReference type="InParanoid" id="A0A6I8TV27"/>
<organism evidence="1 2">
    <name type="scientific">Aedes aegypti</name>
    <name type="common">Yellowfever mosquito</name>
    <name type="synonym">Culex aegypti</name>
    <dbReference type="NCBI Taxonomy" id="7159"/>
    <lineage>
        <taxon>Eukaryota</taxon>
        <taxon>Metazoa</taxon>
        <taxon>Ecdysozoa</taxon>
        <taxon>Arthropoda</taxon>
        <taxon>Hexapoda</taxon>
        <taxon>Insecta</taxon>
        <taxon>Pterygota</taxon>
        <taxon>Neoptera</taxon>
        <taxon>Endopterygota</taxon>
        <taxon>Diptera</taxon>
        <taxon>Nematocera</taxon>
        <taxon>Culicoidea</taxon>
        <taxon>Culicidae</taxon>
        <taxon>Culicinae</taxon>
        <taxon>Aedini</taxon>
        <taxon>Aedes</taxon>
        <taxon>Stegomyia</taxon>
    </lineage>
</organism>
<dbReference type="Proteomes" id="UP000008820">
    <property type="component" value="Chromosome 3"/>
</dbReference>
<dbReference type="AlphaFoldDB" id="A0A6I8TV27"/>
<name>A0A6I8TV27_AEDAE</name>
<evidence type="ECO:0000313" key="1">
    <source>
        <dbReference type="EnsemblMetazoa" id="AAEL027179-PA"/>
    </source>
</evidence>
<dbReference type="SUPFAM" id="SSF57567">
    <property type="entry name" value="Serine protease inhibitors"/>
    <property type="match status" value="1"/>
</dbReference>
<evidence type="ECO:0000313" key="2">
    <source>
        <dbReference type="Proteomes" id="UP000008820"/>
    </source>
</evidence>
<dbReference type="InterPro" id="IPR036084">
    <property type="entry name" value="Ser_inhib-like_sf"/>
</dbReference>
<reference evidence="1 2" key="1">
    <citation type="submission" date="2017-06" db="EMBL/GenBank/DDBJ databases">
        <title>Aedes aegypti genome working group (AGWG) sequencing and assembly.</title>
        <authorList>
            <consortium name="Aedes aegypti Genome Working Group (AGWG)"/>
            <person name="Matthews B.J."/>
        </authorList>
    </citation>
    <scope>NUCLEOTIDE SEQUENCE [LARGE SCALE GENOMIC DNA]</scope>
    <source>
        <strain evidence="1 2">LVP_AGWG</strain>
    </source>
</reference>
<sequence length="109" mass="11786">MVALLKSAILLGALVAFCWTAEANKIVPSKGVCSNPPNLPIRSCPENEEFQCCGACEQLGCNKRAGNVMCFICPSDCYCKEGYIRERAFVGTAGNRARCIPVKHCPKTV</sequence>
<accession>A0A6I8TV27</accession>
<gene>
    <name evidence="1" type="primary">110678522</name>
</gene>